<evidence type="ECO:0000256" key="3">
    <source>
        <dbReference type="ARBA" id="ARBA00023163"/>
    </source>
</evidence>
<dbReference type="STRING" id="648782.SAMN04488554_2307"/>
<dbReference type="SMART" id="SM00354">
    <property type="entry name" value="HTH_LACI"/>
    <property type="match status" value="1"/>
</dbReference>
<dbReference type="InterPro" id="IPR010982">
    <property type="entry name" value="Lambda_DNA-bd_dom_sf"/>
</dbReference>
<dbReference type="Gene3D" id="3.40.50.2300">
    <property type="match status" value="2"/>
</dbReference>
<dbReference type="OrthoDB" id="9785139at2"/>
<evidence type="ECO:0000259" key="6">
    <source>
        <dbReference type="PROSITE" id="PS50943"/>
    </source>
</evidence>
<dbReference type="Gene3D" id="1.10.260.40">
    <property type="entry name" value="lambda repressor-like DNA-binding domains"/>
    <property type="match status" value="1"/>
</dbReference>
<reference evidence="8" key="1">
    <citation type="submission" date="2016-10" db="EMBL/GenBank/DDBJ databases">
        <authorList>
            <person name="Varghese N."/>
            <person name="Submissions S."/>
        </authorList>
    </citation>
    <scope>NUCLEOTIDE SEQUENCE [LARGE SCALE GENOMIC DNA]</scope>
    <source>
        <strain evidence="8">DSM 21368</strain>
    </source>
</reference>
<dbReference type="InterPro" id="IPR000843">
    <property type="entry name" value="HTH_LacI"/>
</dbReference>
<feature type="domain" description="HTH cro/C1-type" evidence="6">
    <location>
        <begin position="17"/>
        <end position="60"/>
    </location>
</feature>
<dbReference type="PROSITE" id="PS50932">
    <property type="entry name" value="HTH_LACI_2"/>
    <property type="match status" value="1"/>
</dbReference>
<dbReference type="AlphaFoldDB" id="A0A1H5KM72"/>
<evidence type="ECO:0000313" key="7">
    <source>
        <dbReference type="EMBL" id="SEE65078.1"/>
    </source>
</evidence>
<keyword evidence="1" id="KW-0805">Transcription regulation</keyword>
<dbReference type="RefSeq" id="WP_089773288.1">
    <property type="nucleotide sequence ID" value="NZ_FNTX01000002.1"/>
</dbReference>
<dbReference type="PANTHER" id="PTHR30146:SF153">
    <property type="entry name" value="LACTOSE OPERON REPRESSOR"/>
    <property type="match status" value="1"/>
</dbReference>
<dbReference type="PANTHER" id="PTHR30146">
    <property type="entry name" value="LACI-RELATED TRANSCRIPTIONAL REPRESSOR"/>
    <property type="match status" value="1"/>
</dbReference>
<dbReference type="SUPFAM" id="SSF53822">
    <property type="entry name" value="Periplasmic binding protein-like I"/>
    <property type="match status" value="1"/>
</dbReference>
<evidence type="ECO:0000259" key="5">
    <source>
        <dbReference type="PROSITE" id="PS50932"/>
    </source>
</evidence>
<evidence type="ECO:0000256" key="2">
    <source>
        <dbReference type="ARBA" id="ARBA00023125"/>
    </source>
</evidence>
<dbReference type="InterPro" id="IPR001387">
    <property type="entry name" value="Cro/C1-type_HTH"/>
</dbReference>
<organism evidence="7 8">
    <name type="scientific">Ruania alba</name>
    <dbReference type="NCBI Taxonomy" id="648782"/>
    <lineage>
        <taxon>Bacteria</taxon>
        <taxon>Bacillati</taxon>
        <taxon>Actinomycetota</taxon>
        <taxon>Actinomycetes</taxon>
        <taxon>Micrococcales</taxon>
        <taxon>Ruaniaceae</taxon>
        <taxon>Ruania</taxon>
    </lineage>
</organism>
<dbReference type="CDD" id="cd01392">
    <property type="entry name" value="HTH_LacI"/>
    <property type="match status" value="1"/>
</dbReference>
<proteinExistence type="predicted"/>
<dbReference type="InterPro" id="IPR028082">
    <property type="entry name" value="Peripla_BP_I"/>
</dbReference>
<evidence type="ECO:0000313" key="8">
    <source>
        <dbReference type="Proteomes" id="UP000199220"/>
    </source>
</evidence>
<feature type="region of interest" description="Disordered" evidence="4">
    <location>
        <begin position="334"/>
        <end position="356"/>
    </location>
</feature>
<keyword evidence="3" id="KW-0804">Transcription</keyword>
<protein>
    <submittedName>
        <fullName evidence="7">DNA-binding transcriptional regulator, LacI/PurR family</fullName>
    </submittedName>
</protein>
<dbReference type="GO" id="GO:0000976">
    <property type="term" value="F:transcription cis-regulatory region binding"/>
    <property type="evidence" value="ECO:0007669"/>
    <property type="project" value="TreeGrafter"/>
</dbReference>
<evidence type="ECO:0000256" key="4">
    <source>
        <dbReference type="SAM" id="MobiDB-lite"/>
    </source>
</evidence>
<accession>A0A1H5KM72</accession>
<dbReference type="Proteomes" id="UP000199220">
    <property type="component" value="Unassembled WGS sequence"/>
</dbReference>
<name>A0A1H5KM72_9MICO</name>
<dbReference type="EMBL" id="FNTX01000002">
    <property type="protein sequence ID" value="SEE65078.1"/>
    <property type="molecule type" value="Genomic_DNA"/>
</dbReference>
<dbReference type="SUPFAM" id="SSF47413">
    <property type="entry name" value="lambda repressor-like DNA-binding domains"/>
    <property type="match status" value="1"/>
</dbReference>
<dbReference type="GO" id="GO:0003700">
    <property type="term" value="F:DNA-binding transcription factor activity"/>
    <property type="evidence" value="ECO:0007669"/>
    <property type="project" value="TreeGrafter"/>
</dbReference>
<gene>
    <name evidence="7" type="ORF">SAMN04488554_2307</name>
</gene>
<keyword evidence="8" id="KW-1185">Reference proteome</keyword>
<dbReference type="Pfam" id="PF13377">
    <property type="entry name" value="Peripla_BP_3"/>
    <property type="match status" value="1"/>
</dbReference>
<dbReference type="CDD" id="cd01574">
    <property type="entry name" value="PBP1_LacI"/>
    <property type="match status" value="1"/>
</dbReference>
<dbReference type="Pfam" id="PF00356">
    <property type="entry name" value="LacI"/>
    <property type="match status" value="1"/>
</dbReference>
<evidence type="ECO:0000256" key="1">
    <source>
        <dbReference type="ARBA" id="ARBA00023015"/>
    </source>
</evidence>
<feature type="domain" description="HTH lacI-type" evidence="5">
    <location>
        <begin position="16"/>
        <end position="70"/>
    </location>
</feature>
<sequence length="356" mass="37611">MALPPERTGTVRPERPTLTDVARLAGVSRQTVSRVARGSSLVNAETARRVRGVIDTLGYQPNVLARALSAGSSQHIGVVTHATFGEGPGAILDGLESAAAEFGYRAIVAHVATLGREELQGAVDALVRTGCDGIVVMAPWVSAADSLDFVSSPVPLITTSEVPGYEGPAVYLDSVAAAEQATNHLLDLGHRTVHHIAGADGWNAARLRSEGWRRALERAQRPVPSALTGDWSSASGARLGAELARDPDVTAIFAANDMMALGVLHAMWRAGRMVPAEVSVVGFDGSPSGEHFCPPLTTMRGDAHEHGRQAVQLILAHLGQQEVQTRRLIEARLVERESTAAPPSRRRSPGGGRATR</sequence>
<dbReference type="InterPro" id="IPR046335">
    <property type="entry name" value="LacI/GalR-like_sensor"/>
</dbReference>
<dbReference type="PROSITE" id="PS50943">
    <property type="entry name" value="HTH_CROC1"/>
    <property type="match status" value="1"/>
</dbReference>
<keyword evidence="2 7" id="KW-0238">DNA-binding</keyword>